<evidence type="ECO:0000313" key="3">
    <source>
        <dbReference type="EMBL" id="PIL30440.1"/>
    </source>
</evidence>
<feature type="region of interest" description="Disordered" evidence="1">
    <location>
        <begin position="146"/>
        <end position="261"/>
    </location>
</feature>
<dbReference type="EMBL" id="AYKW01000015">
    <property type="protein sequence ID" value="PIL30440.1"/>
    <property type="molecule type" value="Genomic_DNA"/>
</dbReference>
<feature type="compositionally biased region" description="Basic and acidic residues" evidence="1">
    <location>
        <begin position="250"/>
        <end position="261"/>
    </location>
</feature>
<sequence length="2061" mass="230171">MDARFHLLDNDAFAGRIPGALPSDAEWKGFKLPKLKKGMLERDIYLQLGAVVQSVLEAAECTKLQFLDNAHHKSKDGNHGRTETFNDAGIYRDTGFAHDATDLDAKPPAKSKKSPAQLKERLPEARSSFWVDVPVEVKGDEKNSAFYFKSKPKPKGFCDQSDQPAAVESQEGGRLQEEKEEAEVVEEADQAKKDEDVEAKDEDRGDQGLGDRDSEAERKEEKGVGDDGEDDSDDSGDSAVGEDDEGSESGDWRTPEDSKPSTRDAVLSFLKTHYPPFVNVSDDGIKALDQFIERQLNIFRCQHRTFCYSIYICFDMARLLYFDRAGAYVSHPFSWVEPTSLLHEFVWKFAQFANADKLGKMGHDPTATVVSAETRLKFIKQAKNAALARHIRAGLKKASEDGCPLYELVVQDVAPSPDEWFSDEPFPELPTSPSSDQSEDSSSGDTTATVVHRFIVGRPHFSADTLVGRCTRGYMAFDVTDPKKWVPCFLKDSWRRCVPHRTRPEHSVYERLKRKGLKPTDGIATLICGGDVGGFRAQRTRVQQKDIPETNKPVRLIHYRLVTEDIGLPLSEFDNFSELSGTFVGALRGHRKAWDLAGILHGDISVGNIMIRVHSDGTRSGFLIDWDLSRLACELFKGPVKPNPIGTWQFRSALSLQYPRKPYRRSDDIESFIHVYLYLVLRYHPTCVVNLRNEVQHLFGTRSPFAKETRVGGSAKLMTLMSGYLGFMVIGNARLQRLLDDILHHCRMAYKHIDASAMSRLYGPVPQSGPDAHHDMPPKSSTPRLMPSVLRPSDFPDTAAWLDHLHGRARRLFPREDARSAASAPPEPYEPEVGPFLSKPRTLMNLFIEHAESEAYKYDDKAPDQFVFRTAPGNFWPSEFRQLRSVGTPSVAGSFESEDDKADPNARSSDSDVTTAADARVTVVGHGGGQSESSGSTADSKRKHAEKHGEKDGEIEEDEEQGSAVHLFAGLRTYALSWNLPLGLFVLLLQCVPIGINLSLFHFGVMGIPLPRIGCELNDFVTKTLSRRTTQPFKMQATCLPSPNRLLSSGAGPAPADGVQVPQVTERPSFVRHCPSSTNRDAYKQKTGRQLAPLLIDESGMGARFHLLDNEIFSAHISGAAPSDADRKKFKTPTLKKGMLERDIYLQLGAVVKSVLDAAKCTKLRFLDTANHKSKDGNHGKTETFNDAGIYRSDTGLALAATDLDPKILAKSKMSPAELEERLLGARSWFWMDVPIEIKGDEKNSAFYFKSKPKGSWDESEQPAATDEKPPEADGQEGGSRDVEVVEEPAQAKEGEDEEMRDEGEGRRGDEDGRDEHQEERGVEDGGYDFGDDSGRFEGVEHEDAGGDKGKEREGGKHSTTPAVIKRHVPPFIKLSDNGEQALAQFVEYHLNVFKYQHRTFCYSIYICFDMARLLFFDRAGAYVSHPFSWVERTSLLHEFVWKFAQLANANNLGAMGHDTTATLASPGDRRKFIDEAKSASLFPHVRAGLQKASEYGCPLYELVVQDVPPSRDEWFPDEPFPEPPAARSTTATSVRRFIVGRPHFSAEALIGRCTRGYMAFDVTDPKNWVPCFLKDSWRPFVPHRTRPEHLVYERLKRRKVEAADGIATMICGGDVGGFRAQRTEVQKDLPNTNRPVRRIHYRLVTKDIGLPLNEFNDFGELSGIFTGALRGHRKAWDLAGVLHRDISVGNIMILIHKDGSRSGFLIDWDLSRLECELGKGPVEPDRTGTWQFRSALSLRYPRKPYRRSDDVESFIHAYIYLVLRYHATSVGSLKTKVENFFEGVSQIDGIKIGGDDKILVFIAGQLGFEVTGNKNLQRLLNYILENCQATYANIDYPEMERLYGPTQATEQPADPAQREVSPEPSQSRQMPSLLRDDEVPNPDEDLRRRTRLWGLEADTEPAAPTDPCKIDSFLEDPLELMRVLNDHARVAYGRRDKAADQFIARKSQDVFRPPENDGRRKIGEMSVTGSFPSEEALVDPVAAPASDAEASPGPTNDEVSPANSVASFVAEGGHSYDVPAVTPRTKRTRADEEEDIVDDKAESSGWRRRSKRIRSRKGKA</sequence>
<comment type="caution">
    <text evidence="3">The sequence shown here is derived from an EMBL/GenBank/DDBJ whole genome shotgun (WGS) entry which is preliminary data.</text>
</comment>
<gene>
    <name evidence="3" type="ORF">GSI_07627</name>
</gene>
<feature type="region of interest" description="Disordered" evidence="1">
    <location>
        <begin position="421"/>
        <end position="446"/>
    </location>
</feature>
<dbReference type="InterPro" id="IPR011009">
    <property type="entry name" value="Kinase-like_dom_sf"/>
</dbReference>
<feature type="domain" description="Fungal-type protein kinase" evidence="2">
    <location>
        <begin position="284"/>
        <end position="381"/>
    </location>
</feature>
<feature type="domain" description="Fungal-type protein kinase" evidence="2">
    <location>
        <begin position="1377"/>
        <end position="1476"/>
    </location>
</feature>
<feature type="domain" description="Fungal-type protein kinase" evidence="2">
    <location>
        <begin position="452"/>
        <end position="679"/>
    </location>
</feature>
<evidence type="ECO:0000259" key="2">
    <source>
        <dbReference type="Pfam" id="PF17667"/>
    </source>
</evidence>
<keyword evidence="4" id="KW-1185">Reference proteome</keyword>
<dbReference type="PANTHER" id="PTHR38248">
    <property type="entry name" value="FUNK1 6"/>
    <property type="match status" value="1"/>
</dbReference>
<feature type="compositionally biased region" description="Acidic residues" evidence="1">
    <location>
        <begin position="226"/>
        <end position="248"/>
    </location>
</feature>
<protein>
    <recommendedName>
        <fullName evidence="2">Fungal-type protein kinase domain-containing protein</fullName>
    </recommendedName>
</protein>
<feature type="region of interest" description="Disordered" evidence="1">
    <location>
        <begin position="1949"/>
        <end position="2061"/>
    </location>
</feature>
<feature type="compositionally biased region" description="Basic and acidic residues" evidence="1">
    <location>
        <begin position="1303"/>
        <end position="1324"/>
    </location>
</feature>
<feature type="domain" description="Fungal-type protein kinase" evidence="2">
    <location>
        <begin position="1534"/>
        <end position="1761"/>
    </location>
</feature>
<reference evidence="3 4" key="1">
    <citation type="journal article" date="2015" name="Sci. Rep.">
        <title>Chromosome-level genome map provides insights into diverse defense mechanisms in the medicinal fungus Ganoderma sinense.</title>
        <authorList>
            <person name="Zhu Y."/>
            <person name="Xu J."/>
            <person name="Sun C."/>
            <person name="Zhou S."/>
            <person name="Xu H."/>
            <person name="Nelson D.R."/>
            <person name="Qian J."/>
            <person name="Song J."/>
            <person name="Luo H."/>
            <person name="Xiang L."/>
            <person name="Li Y."/>
            <person name="Xu Z."/>
            <person name="Ji A."/>
            <person name="Wang L."/>
            <person name="Lu S."/>
            <person name="Hayward A."/>
            <person name="Sun W."/>
            <person name="Li X."/>
            <person name="Schwartz D.C."/>
            <person name="Wang Y."/>
            <person name="Chen S."/>
        </authorList>
    </citation>
    <scope>NUCLEOTIDE SEQUENCE [LARGE SCALE GENOMIC DNA]</scope>
    <source>
        <strain evidence="3 4">ZZ0214-1</strain>
    </source>
</reference>
<evidence type="ECO:0000313" key="4">
    <source>
        <dbReference type="Proteomes" id="UP000230002"/>
    </source>
</evidence>
<accession>A0A2G8S9J9</accession>
<dbReference type="Pfam" id="PF17667">
    <property type="entry name" value="Pkinase_fungal"/>
    <property type="match status" value="4"/>
</dbReference>
<feature type="compositionally biased region" description="Low complexity" evidence="1">
    <location>
        <begin position="431"/>
        <end position="446"/>
    </location>
</feature>
<feature type="region of interest" description="Disordered" evidence="1">
    <location>
        <begin position="1847"/>
        <end position="1885"/>
    </location>
</feature>
<name>A0A2G8S9J9_9APHY</name>
<feature type="compositionally biased region" description="Basic and acidic residues" evidence="1">
    <location>
        <begin position="1333"/>
        <end position="1357"/>
    </location>
</feature>
<feature type="compositionally biased region" description="Polar residues" evidence="1">
    <location>
        <begin position="1994"/>
        <end position="2007"/>
    </location>
</feature>
<organism evidence="3 4">
    <name type="scientific">Ganoderma sinense ZZ0214-1</name>
    <dbReference type="NCBI Taxonomy" id="1077348"/>
    <lineage>
        <taxon>Eukaryota</taxon>
        <taxon>Fungi</taxon>
        <taxon>Dikarya</taxon>
        <taxon>Basidiomycota</taxon>
        <taxon>Agaricomycotina</taxon>
        <taxon>Agaricomycetes</taxon>
        <taxon>Polyporales</taxon>
        <taxon>Polyporaceae</taxon>
        <taxon>Ganoderma</taxon>
    </lineage>
</organism>
<feature type="compositionally biased region" description="Basic and acidic residues" evidence="1">
    <location>
        <begin position="1279"/>
        <end position="1294"/>
    </location>
</feature>
<dbReference type="Gene3D" id="1.10.510.10">
    <property type="entry name" value="Transferase(Phosphotransferase) domain 1"/>
    <property type="match status" value="2"/>
</dbReference>
<evidence type="ECO:0000256" key="1">
    <source>
        <dbReference type="SAM" id="MobiDB-lite"/>
    </source>
</evidence>
<dbReference type="OrthoDB" id="5569250at2759"/>
<dbReference type="InterPro" id="IPR040976">
    <property type="entry name" value="Pkinase_fungal"/>
</dbReference>
<feature type="compositionally biased region" description="Basic and acidic residues" evidence="1">
    <location>
        <begin position="189"/>
        <end position="225"/>
    </location>
</feature>
<feature type="compositionally biased region" description="Acidic residues" evidence="1">
    <location>
        <begin position="178"/>
        <end position="188"/>
    </location>
</feature>
<dbReference type="STRING" id="1077348.A0A2G8S9J9"/>
<feature type="region of interest" description="Disordered" evidence="1">
    <location>
        <begin position="816"/>
        <end position="836"/>
    </location>
</feature>
<feature type="compositionally biased region" description="Low complexity" evidence="1">
    <location>
        <begin position="906"/>
        <end position="924"/>
    </location>
</feature>
<feature type="region of interest" description="Disordered" evidence="1">
    <location>
        <begin position="1252"/>
        <end position="1361"/>
    </location>
</feature>
<dbReference type="Proteomes" id="UP000230002">
    <property type="component" value="Unassembled WGS sequence"/>
</dbReference>
<feature type="compositionally biased region" description="Basic and acidic residues" evidence="1">
    <location>
        <begin position="1949"/>
        <end position="1964"/>
    </location>
</feature>
<feature type="region of interest" description="Disordered" evidence="1">
    <location>
        <begin position="887"/>
        <end position="960"/>
    </location>
</feature>
<feature type="region of interest" description="Disordered" evidence="1">
    <location>
        <begin position="99"/>
        <end position="123"/>
    </location>
</feature>
<feature type="compositionally biased region" description="Basic residues" evidence="1">
    <location>
        <begin position="2047"/>
        <end position="2061"/>
    </location>
</feature>
<dbReference type="SUPFAM" id="SSF56112">
    <property type="entry name" value="Protein kinase-like (PK-like)"/>
    <property type="match status" value="2"/>
</dbReference>
<feature type="region of interest" description="Disordered" evidence="1">
    <location>
        <begin position="764"/>
        <end position="785"/>
    </location>
</feature>
<proteinExistence type="predicted"/>
<dbReference type="PANTHER" id="PTHR38248:SF2">
    <property type="entry name" value="FUNK1 11"/>
    <property type="match status" value="1"/>
</dbReference>